<dbReference type="KEGG" id="fpn:ABE65_012560"/>
<evidence type="ECO:0000313" key="3">
    <source>
        <dbReference type="EMBL" id="ANC77582.1"/>
    </source>
</evidence>
<keyword evidence="4" id="KW-1185">Reference proteome</keyword>
<evidence type="ECO:0000259" key="2">
    <source>
        <dbReference type="PROSITE" id="PS51782"/>
    </source>
</evidence>
<dbReference type="Gene3D" id="3.10.350.10">
    <property type="entry name" value="LysM domain"/>
    <property type="match status" value="1"/>
</dbReference>
<dbReference type="InterPro" id="IPR002508">
    <property type="entry name" value="MurNAc-LAA_cat"/>
</dbReference>
<dbReference type="InterPro" id="IPR036779">
    <property type="entry name" value="LysM_dom_sf"/>
</dbReference>
<dbReference type="Pfam" id="PF01520">
    <property type="entry name" value="Amidase_3"/>
    <property type="match status" value="1"/>
</dbReference>
<dbReference type="SUPFAM" id="SSF53187">
    <property type="entry name" value="Zn-dependent exopeptidases"/>
    <property type="match status" value="1"/>
</dbReference>
<dbReference type="InterPro" id="IPR018392">
    <property type="entry name" value="LysM"/>
</dbReference>
<dbReference type="Gene3D" id="3.40.630.40">
    <property type="entry name" value="Zn-dependent exopeptidases"/>
    <property type="match status" value="1"/>
</dbReference>
<evidence type="ECO:0000313" key="4">
    <source>
        <dbReference type="Proteomes" id="UP000076623"/>
    </source>
</evidence>
<dbReference type="STRING" id="1221500.ABE65_012560"/>
<dbReference type="GO" id="GO:0030288">
    <property type="term" value="C:outer membrane-bounded periplasmic space"/>
    <property type="evidence" value="ECO:0007669"/>
    <property type="project" value="TreeGrafter"/>
</dbReference>
<dbReference type="Proteomes" id="UP000076623">
    <property type="component" value="Chromosome"/>
</dbReference>
<dbReference type="CDD" id="cd02696">
    <property type="entry name" value="MurNAc-LAA"/>
    <property type="match status" value="1"/>
</dbReference>
<gene>
    <name evidence="3" type="ORF">ABE65_012560</name>
</gene>
<dbReference type="PROSITE" id="PS51782">
    <property type="entry name" value="LYSM"/>
    <property type="match status" value="1"/>
</dbReference>
<dbReference type="PANTHER" id="PTHR30404:SF0">
    <property type="entry name" value="N-ACETYLMURAMOYL-L-ALANINE AMIDASE AMIC"/>
    <property type="match status" value="1"/>
</dbReference>
<keyword evidence="1" id="KW-0378">Hydrolase</keyword>
<dbReference type="SMART" id="SM00646">
    <property type="entry name" value="Ami_3"/>
    <property type="match status" value="1"/>
</dbReference>
<sequence length="227" mass="24812">MVKIFIDPGHGGTDPGGVGNNLTEKALTLKIGIRIRDILLAEYNNVSILMSRTSDVTKSLTERTDAANAWGADFFLSVHTNAGGGTGYEDYIYPGSTAPTTTYQAHLHAEILKVVNFSDRGQKTANFHVLRESNMPALLTENGFIDNVNDASKLKTTSFIESIARGHVNGIVKCINLPKKATYHTVVSGDTVYALSQQYGSTVEQIKTWNNLDNNYSIYPGQVLRVK</sequence>
<dbReference type="InterPro" id="IPR050695">
    <property type="entry name" value="N-acetylmuramoyl_amidase_3"/>
</dbReference>
<reference evidence="3 4" key="1">
    <citation type="submission" date="2016-04" db="EMBL/GenBank/DDBJ databases">
        <title>Complete genome sequence of Fictibacillus phosphorivorans G25-29, a strain toxic to nematodes.</title>
        <authorList>
            <person name="Zheng Z."/>
        </authorList>
    </citation>
    <scope>NUCLEOTIDE SEQUENCE [LARGE SCALE GENOMIC DNA]</scope>
    <source>
        <strain evidence="3 4">G25-29</strain>
    </source>
</reference>
<dbReference type="EMBL" id="CP015378">
    <property type="protein sequence ID" value="ANC77582.1"/>
    <property type="molecule type" value="Genomic_DNA"/>
</dbReference>
<dbReference type="RefSeq" id="WP_066395407.1">
    <property type="nucleotide sequence ID" value="NZ_CP015378.1"/>
</dbReference>
<dbReference type="AlphaFoldDB" id="A0A160IPI0"/>
<dbReference type="GO" id="GO:0009253">
    <property type="term" value="P:peptidoglycan catabolic process"/>
    <property type="evidence" value="ECO:0007669"/>
    <property type="project" value="InterPro"/>
</dbReference>
<dbReference type="GO" id="GO:0008745">
    <property type="term" value="F:N-acetylmuramoyl-L-alanine amidase activity"/>
    <property type="evidence" value="ECO:0007669"/>
    <property type="project" value="InterPro"/>
</dbReference>
<dbReference type="Pfam" id="PF01476">
    <property type="entry name" value="LysM"/>
    <property type="match status" value="1"/>
</dbReference>
<dbReference type="SUPFAM" id="SSF54106">
    <property type="entry name" value="LysM domain"/>
    <property type="match status" value="1"/>
</dbReference>
<dbReference type="SMART" id="SM00257">
    <property type="entry name" value="LysM"/>
    <property type="match status" value="1"/>
</dbReference>
<dbReference type="PANTHER" id="PTHR30404">
    <property type="entry name" value="N-ACETYLMURAMOYL-L-ALANINE AMIDASE"/>
    <property type="match status" value="1"/>
</dbReference>
<dbReference type="CDD" id="cd00118">
    <property type="entry name" value="LysM"/>
    <property type="match status" value="1"/>
</dbReference>
<proteinExistence type="predicted"/>
<feature type="domain" description="LysM" evidence="2">
    <location>
        <begin position="182"/>
        <end position="226"/>
    </location>
</feature>
<protein>
    <submittedName>
        <fullName evidence="3">N-acetylmuramoyl-L-alanine amidase</fullName>
    </submittedName>
</protein>
<accession>A0A160IPI0</accession>
<name>A0A160IPI0_9BACL</name>
<organism evidence="3 4">
    <name type="scientific">Fictibacillus phosphorivorans</name>
    <dbReference type="NCBI Taxonomy" id="1221500"/>
    <lineage>
        <taxon>Bacteria</taxon>
        <taxon>Bacillati</taxon>
        <taxon>Bacillota</taxon>
        <taxon>Bacilli</taxon>
        <taxon>Bacillales</taxon>
        <taxon>Fictibacillaceae</taxon>
        <taxon>Fictibacillus</taxon>
    </lineage>
</organism>
<evidence type="ECO:0000256" key="1">
    <source>
        <dbReference type="ARBA" id="ARBA00022801"/>
    </source>
</evidence>